<dbReference type="AlphaFoldDB" id="F2ANN4"/>
<sequence>MGTSVPTVFWLLRDTSRRVLCGKLGLNHLSLPTAPTATLSRTAVDRPGEMGIFVWIGRPSSLRDFAGRAHFTLSFQASFDERTERTR</sequence>
<proteinExistence type="predicted"/>
<dbReference type="Proteomes" id="UP000006222">
    <property type="component" value="Unassembled WGS sequence"/>
</dbReference>
<accession>F2ANN4</accession>
<protein>
    <submittedName>
        <fullName evidence="1">Uncharacterized protein</fullName>
    </submittedName>
</protein>
<reference evidence="1 2" key="1">
    <citation type="journal article" date="2013" name="Mar. Genomics">
        <title>Expression of sulfatases in Rhodopirellula baltica and the diversity of sulfatases in the genus Rhodopirellula.</title>
        <authorList>
            <person name="Wegner C.E."/>
            <person name="Richter-Heitmann T."/>
            <person name="Klindworth A."/>
            <person name="Klockow C."/>
            <person name="Richter M."/>
            <person name="Achstetter T."/>
            <person name="Glockner F.O."/>
            <person name="Harder J."/>
        </authorList>
    </citation>
    <scope>NUCLEOTIDE SEQUENCE [LARGE SCALE GENOMIC DNA]</scope>
    <source>
        <strain evidence="1 2">WH47</strain>
    </source>
</reference>
<comment type="caution">
    <text evidence="1">The sequence shown here is derived from an EMBL/GenBank/DDBJ whole genome shotgun (WGS) entry which is preliminary data.</text>
</comment>
<name>F2ANN4_RHOBT</name>
<gene>
    <name evidence="1" type="ORF">RBWH47_02683</name>
</gene>
<evidence type="ECO:0000313" key="1">
    <source>
        <dbReference type="EMBL" id="EGF28730.1"/>
    </source>
</evidence>
<dbReference type="EMBL" id="AFAR01000071">
    <property type="protein sequence ID" value="EGF28730.1"/>
    <property type="molecule type" value="Genomic_DNA"/>
</dbReference>
<evidence type="ECO:0000313" key="2">
    <source>
        <dbReference type="Proteomes" id="UP000006222"/>
    </source>
</evidence>
<organism evidence="1 2">
    <name type="scientific">Rhodopirellula baltica WH47</name>
    <dbReference type="NCBI Taxonomy" id="991778"/>
    <lineage>
        <taxon>Bacteria</taxon>
        <taxon>Pseudomonadati</taxon>
        <taxon>Planctomycetota</taxon>
        <taxon>Planctomycetia</taxon>
        <taxon>Pirellulales</taxon>
        <taxon>Pirellulaceae</taxon>
        <taxon>Rhodopirellula</taxon>
    </lineage>
</organism>